<name>A0A841FNM5_9ACTN</name>
<dbReference type="Pfam" id="PF12833">
    <property type="entry name" value="HTH_18"/>
    <property type="match status" value="1"/>
</dbReference>
<dbReference type="InterPro" id="IPR018060">
    <property type="entry name" value="HTH_AraC"/>
</dbReference>
<dbReference type="SUPFAM" id="SSF46689">
    <property type="entry name" value="Homeodomain-like"/>
    <property type="match status" value="1"/>
</dbReference>
<dbReference type="Gene3D" id="1.10.10.60">
    <property type="entry name" value="Homeodomain-like"/>
    <property type="match status" value="2"/>
</dbReference>
<dbReference type="InterPro" id="IPR009057">
    <property type="entry name" value="Homeodomain-like_sf"/>
</dbReference>
<evidence type="ECO:0000259" key="4">
    <source>
        <dbReference type="PROSITE" id="PS01124"/>
    </source>
</evidence>
<protein>
    <submittedName>
        <fullName evidence="5">AraC-like DNA-binding protein/uncharacterized damage-inducible protein DinB</fullName>
    </submittedName>
</protein>
<dbReference type="InterPro" id="IPR024775">
    <property type="entry name" value="DinB-like"/>
</dbReference>
<evidence type="ECO:0000313" key="6">
    <source>
        <dbReference type="Proteomes" id="UP000548476"/>
    </source>
</evidence>
<dbReference type="GO" id="GO:0043565">
    <property type="term" value="F:sequence-specific DNA binding"/>
    <property type="evidence" value="ECO:0007669"/>
    <property type="project" value="InterPro"/>
</dbReference>
<proteinExistence type="predicted"/>
<dbReference type="EMBL" id="JACHGT010000003">
    <property type="protein sequence ID" value="MBB6033540.1"/>
    <property type="molecule type" value="Genomic_DNA"/>
</dbReference>
<organism evidence="5 6">
    <name type="scientific">Phytomonospora endophytica</name>
    <dbReference type="NCBI Taxonomy" id="714109"/>
    <lineage>
        <taxon>Bacteria</taxon>
        <taxon>Bacillati</taxon>
        <taxon>Actinomycetota</taxon>
        <taxon>Actinomycetes</taxon>
        <taxon>Micromonosporales</taxon>
        <taxon>Micromonosporaceae</taxon>
        <taxon>Phytomonospora</taxon>
    </lineage>
</organism>
<dbReference type="GO" id="GO:0003700">
    <property type="term" value="F:DNA-binding transcription factor activity"/>
    <property type="evidence" value="ECO:0007669"/>
    <property type="project" value="InterPro"/>
</dbReference>
<keyword evidence="2 5" id="KW-0238">DNA-binding</keyword>
<sequence>MKATDPDRLAALLDAVSGCLDDPRLSGGDLARRAHLSRFHFDRLAAAALGEPPGAFRRRLLLERAAYSLATTDRPVTTIAFDAGYGSLEAFSRAFYRAFGGPPSRHRLRRDTRFRIACDSGIHFHPPGGIRLPATEGDPMTVLNDMIEHHVWTVGELLAKAQPLTPKVLDETFPYNVDYGSDETSIRELLAQLVFSCERWTAAMEGGAAPDETENSVSALRERYAAAGARWSRSVTSALADGRSGETFIDALCEPPRTFTYGGAVTHVLTYGALHRSLAIGAMREAGVSELPSSDPIHWADRDKD</sequence>
<dbReference type="RefSeq" id="WP_184786447.1">
    <property type="nucleotide sequence ID" value="NZ_BONT01000014.1"/>
</dbReference>
<dbReference type="PANTHER" id="PTHR46796">
    <property type="entry name" value="HTH-TYPE TRANSCRIPTIONAL ACTIVATOR RHAS-RELATED"/>
    <property type="match status" value="1"/>
</dbReference>
<evidence type="ECO:0000256" key="2">
    <source>
        <dbReference type="ARBA" id="ARBA00023125"/>
    </source>
</evidence>
<dbReference type="InterPro" id="IPR050204">
    <property type="entry name" value="AraC_XylS_family_regulators"/>
</dbReference>
<gene>
    <name evidence="5" type="ORF">HNR73_001390</name>
</gene>
<dbReference type="AlphaFoldDB" id="A0A841FNM5"/>
<keyword evidence="1" id="KW-0805">Transcription regulation</keyword>
<accession>A0A841FNM5</accession>
<dbReference type="PROSITE" id="PS01124">
    <property type="entry name" value="HTH_ARAC_FAMILY_2"/>
    <property type="match status" value="1"/>
</dbReference>
<comment type="caution">
    <text evidence="5">The sequence shown here is derived from an EMBL/GenBank/DDBJ whole genome shotgun (WGS) entry which is preliminary data.</text>
</comment>
<dbReference type="SUPFAM" id="SSF109854">
    <property type="entry name" value="DinB/YfiT-like putative metalloenzymes"/>
    <property type="match status" value="1"/>
</dbReference>
<reference evidence="5 6" key="1">
    <citation type="submission" date="2020-08" db="EMBL/GenBank/DDBJ databases">
        <title>Genomic Encyclopedia of Type Strains, Phase IV (KMG-IV): sequencing the most valuable type-strain genomes for metagenomic binning, comparative biology and taxonomic classification.</title>
        <authorList>
            <person name="Goeker M."/>
        </authorList>
    </citation>
    <scope>NUCLEOTIDE SEQUENCE [LARGE SCALE GENOMIC DNA]</scope>
    <source>
        <strain evidence="5 6">YIM 65646</strain>
    </source>
</reference>
<feature type="domain" description="HTH araC/xylS-type" evidence="4">
    <location>
        <begin position="10"/>
        <end position="109"/>
    </location>
</feature>
<evidence type="ECO:0000256" key="3">
    <source>
        <dbReference type="ARBA" id="ARBA00023163"/>
    </source>
</evidence>
<dbReference type="InterPro" id="IPR034660">
    <property type="entry name" value="DinB/YfiT-like"/>
</dbReference>
<dbReference type="Proteomes" id="UP000548476">
    <property type="component" value="Unassembled WGS sequence"/>
</dbReference>
<keyword evidence="3" id="KW-0804">Transcription</keyword>
<dbReference type="SMART" id="SM00342">
    <property type="entry name" value="HTH_ARAC"/>
    <property type="match status" value="1"/>
</dbReference>
<dbReference type="Pfam" id="PF12867">
    <property type="entry name" value="DinB_2"/>
    <property type="match status" value="1"/>
</dbReference>
<evidence type="ECO:0000256" key="1">
    <source>
        <dbReference type="ARBA" id="ARBA00023015"/>
    </source>
</evidence>
<keyword evidence="6" id="KW-1185">Reference proteome</keyword>
<dbReference type="Gene3D" id="1.20.120.450">
    <property type="entry name" value="dinb family like domain"/>
    <property type="match status" value="1"/>
</dbReference>
<evidence type="ECO:0000313" key="5">
    <source>
        <dbReference type="EMBL" id="MBB6033540.1"/>
    </source>
</evidence>